<dbReference type="Proteomes" id="UP000539538">
    <property type="component" value="Unassembled WGS sequence"/>
</dbReference>
<reference evidence="3 4" key="1">
    <citation type="submission" date="2020-08" db="EMBL/GenBank/DDBJ databases">
        <title>Genomic Encyclopedia of Type Strains, Phase IV (KMG-IV): sequencing the most valuable type-strain genomes for metagenomic binning, comparative biology and taxonomic classification.</title>
        <authorList>
            <person name="Goeker M."/>
        </authorList>
    </citation>
    <scope>NUCLEOTIDE SEQUENCE [LARGE SCALE GENOMIC DNA]</scope>
    <source>
        <strain evidence="3 4">DSM 7050</strain>
    </source>
</reference>
<dbReference type="EMBL" id="JACHOT010000001">
    <property type="protein sequence ID" value="MBB4649308.1"/>
    <property type="molecule type" value="Genomic_DNA"/>
</dbReference>
<evidence type="ECO:0000256" key="1">
    <source>
        <dbReference type="SAM" id="MobiDB-lite"/>
    </source>
</evidence>
<dbReference type="Pfam" id="PF00498">
    <property type="entry name" value="FHA"/>
    <property type="match status" value="1"/>
</dbReference>
<name>A0ABR6KXQ5_9HYPH</name>
<dbReference type="RefSeq" id="WP_183261144.1">
    <property type="nucleotide sequence ID" value="NZ_BAAAVZ010000008.1"/>
</dbReference>
<evidence type="ECO:0000313" key="3">
    <source>
        <dbReference type="EMBL" id="MBB4649308.1"/>
    </source>
</evidence>
<accession>A0ABR6KXQ5</accession>
<dbReference type="InterPro" id="IPR008984">
    <property type="entry name" value="SMAD_FHA_dom_sf"/>
</dbReference>
<dbReference type="InterPro" id="IPR046883">
    <property type="entry name" value="T6SS_FHA_C"/>
</dbReference>
<evidence type="ECO:0000259" key="2">
    <source>
        <dbReference type="PROSITE" id="PS50006"/>
    </source>
</evidence>
<organism evidence="3 4">
    <name type="scientific">Aminobacter niigataensis</name>
    <dbReference type="NCBI Taxonomy" id="83265"/>
    <lineage>
        <taxon>Bacteria</taxon>
        <taxon>Pseudomonadati</taxon>
        <taxon>Pseudomonadota</taxon>
        <taxon>Alphaproteobacteria</taxon>
        <taxon>Hyphomicrobiales</taxon>
        <taxon>Phyllobacteriaceae</taxon>
        <taxon>Aminobacter</taxon>
    </lineage>
</organism>
<protein>
    <submittedName>
        <fullName evidence="3">Type VI secretion system protein ImpI</fullName>
    </submittedName>
</protein>
<dbReference type="NCBIfam" id="TIGR03354">
    <property type="entry name" value="VI_FHA"/>
    <property type="match status" value="1"/>
</dbReference>
<feature type="domain" description="FHA" evidence="2">
    <location>
        <begin position="28"/>
        <end position="77"/>
    </location>
</feature>
<dbReference type="InterPro" id="IPR017735">
    <property type="entry name" value="T6SS_FHA"/>
</dbReference>
<evidence type="ECO:0000313" key="4">
    <source>
        <dbReference type="Proteomes" id="UP000539538"/>
    </source>
</evidence>
<proteinExistence type="predicted"/>
<dbReference type="Gene3D" id="2.60.200.20">
    <property type="match status" value="1"/>
</dbReference>
<sequence length="372" mass="40708">MFISLTIENVDRLPNGGPLSYSSDGRSFAIGRENRDWNLPDPNLFISGLHCEVRYDRGTFWLYDVSRNGTFVNGSDQRLSDPHPLSHGDRIWIGRYIVAVSIEEGVARASGNEWGDWGAPPPQREDPGYPARQPSQSGDPFFADTANGQGAAGIAVQPARQPRSQSRAPVQQVVQPPVHAPQIDASELLRLIAAGAGVSPEVFLQRDAKDVAAEVGAVLRAVVDELALLLKARAAAKALAKSSQRTMIGGVDNNPLKFVPRSEEILEIMFAQRRSGYLDAKHSVEEAFRDLKTHELATYAAMQAALARLLSELSPDAIERKVPGSSFVSKKSRAWDLFVATWEAREQAHENGMLDVFLAYFSEAYAKSAGKK</sequence>
<gene>
    <name evidence="3" type="ORF">GGQ99_001030</name>
</gene>
<comment type="caution">
    <text evidence="3">The sequence shown here is derived from an EMBL/GenBank/DDBJ whole genome shotgun (WGS) entry which is preliminary data.</text>
</comment>
<feature type="region of interest" description="Disordered" evidence="1">
    <location>
        <begin position="112"/>
        <end position="139"/>
    </location>
</feature>
<dbReference type="InterPro" id="IPR000253">
    <property type="entry name" value="FHA_dom"/>
</dbReference>
<dbReference type="SMART" id="SM00240">
    <property type="entry name" value="FHA"/>
    <property type="match status" value="1"/>
</dbReference>
<dbReference type="CDD" id="cd00060">
    <property type="entry name" value="FHA"/>
    <property type="match status" value="1"/>
</dbReference>
<dbReference type="Pfam" id="PF20232">
    <property type="entry name" value="T6SS_FHA_C"/>
    <property type="match status" value="1"/>
</dbReference>
<keyword evidence="4" id="KW-1185">Reference proteome</keyword>
<dbReference type="SUPFAM" id="SSF49879">
    <property type="entry name" value="SMAD/FHA domain"/>
    <property type="match status" value="1"/>
</dbReference>
<dbReference type="PROSITE" id="PS50006">
    <property type="entry name" value="FHA_DOMAIN"/>
    <property type="match status" value="1"/>
</dbReference>